<evidence type="ECO:0000259" key="1">
    <source>
        <dbReference type="PROSITE" id="PS50943"/>
    </source>
</evidence>
<dbReference type="InterPro" id="IPR011990">
    <property type="entry name" value="TPR-like_helical_dom_sf"/>
</dbReference>
<dbReference type="CDD" id="cd00093">
    <property type="entry name" value="HTH_XRE"/>
    <property type="match status" value="1"/>
</dbReference>
<comment type="caution">
    <text evidence="2">The sequence shown here is derived from an EMBL/GenBank/DDBJ whole genome shotgun (WGS) entry which is preliminary data.</text>
</comment>
<dbReference type="GO" id="GO:0003677">
    <property type="term" value="F:DNA binding"/>
    <property type="evidence" value="ECO:0007669"/>
    <property type="project" value="InterPro"/>
</dbReference>
<gene>
    <name evidence="2" type="ORF">HCN56_06500</name>
</gene>
<dbReference type="Gene3D" id="1.10.260.40">
    <property type="entry name" value="lambda repressor-like DNA-binding domains"/>
    <property type="match status" value="1"/>
</dbReference>
<proteinExistence type="predicted"/>
<name>A0A7X6HY55_9ACTN</name>
<dbReference type="SUPFAM" id="SSF47413">
    <property type="entry name" value="lambda repressor-like DNA-binding domains"/>
    <property type="match status" value="1"/>
</dbReference>
<dbReference type="SUPFAM" id="SSF48452">
    <property type="entry name" value="TPR-like"/>
    <property type="match status" value="1"/>
</dbReference>
<dbReference type="Proteomes" id="UP000578686">
    <property type="component" value="Unassembled WGS sequence"/>
</dbReference>
<dbReference type="InterPro" id="IPR001387">
    <property type="entry name" value="Cro/C1-type_HTH"/>
</dbReference>
<protein>
    <submittedName>
        <fullName evidence="2">Helix-turn-helix transcriptional regulator</fullName>
    </submittedName>
</protein>
<evidence type="ECO:0000313" key="3">
    <source>
        <dbReference type="Proteomes" id="UP000578686"/>
    </source>
</evidence>
<dbReference type="Gene3D" id="1.25.40.10">
    <property type="entry name" value="Tetratricopeptide repeat domain"/>
    <property type="match status" value="1"/>
</dbReference>
<dbReference type="EMBL" id="JAAVJD010000030">
    <property type="protein sequence ID" value="NJQ05233.1"/>
    <property type="molecule type" value="Genomic_DNA"/>
</dbReference>
<dbReference type="AlphaFoldDB" id="A0A7X6HY55"/>
<dbReference type="SMART" id="SM00530">
    <property type="entry name" value="HTH_XRE"/>
    <property type="match status" value="1"/>
</dbReference>
<accession>A0A7X6HY55</accession>
<reference evidence="2 3" key="1">
    <citation type="submission" date="2020-03" db="EMBL/GenBank/DDBJ databases">
        <title>Draft genome of Streptomyces sp. ventii, isolated from the Axial Seamount in the Pacific Ocean, and resequencing of the two type strains Streptomyces lonarensis strain NCL 716 and Streptomyces bohaiensis strain 11A07.</title>
        <authorList>
            <person name="Loughran R.M."/>
            <person name="Pfannmuller K.M."/>
            <person name="Wasson B.J."/>
            <person name="Deadmond M.C."/>
            <person name="Paddock B.E."/>
            <person name="Koyack M.J."/>
            <person name="Gallegos D.A."/>
            <person name="Mitchell E.A."/>
            <person name="Ushijima B."/>
            <person name="Saw J.H."/>
            <person name="Mcphail K.L."/>
            <person name="Videau P."/>
        </authorList>
    </citation>
    <scope>NUCLEOTIDE SEQUENCE [LARGE SCALE GENOMIC DNA]</scope>
    <source>
        <strain evidence="2 3">NCL716</strain>
    </source>
</reference>
<feature type="domain" description="HTH cro/C1-type" evidence="1">
    <location>
        <begin position="9"/>
        <end position="71"/>
    </location>
</feature>
<keyword evidence="3" id="KW-1185">Reference proteome</keyword>
<evidence type="ECO:0000313" key="2">
    <source>
        <dbReference type="EMBL" id="NJQ05233.1"/>
    </source>
</evidence>
<organism evidence="2 3">
    <name type="scientific">Streptomyces lonarensis</name>
    <dbReference type="NCBI Taxonomy" id="700599"/>
    <lineage>
        <taxon>Bacteria</taxon>
        <taxon>Bacillati</taxon>
        <taxon>Actinomycetota</taxon>
        <taxon>Actinomycetes</taxon>
        <taxon>Kitasatosporales</taxon>
        <taxon>Streptomycetaceae</taxon>
        <taxon>Streptomyces</taxon>
    </lineage>
</organism>
<dbReference type="InterPro" id="IPR010982">
    <property type="entry name" value="Lambda_DNA-bd_dom_sf"/>
</dbReference>
<dbReference type="RefSeq" id="WP_167968524.1">
    <property type="nucleotide sequence ID" value="NZ_BHZG01000102.1"/>
</dbReference>
<sequence length="405" mass="44286">MGNVIGANIRRLREARDWSQSRLARETCRAAHIQGEPVERQDISRYEHGKGTPREWLPHIAAALGVRLEDLTSESAELRASKARLGDYLPDVNPLAPVCGTRTRRLGSRDVHDIAHRAHGLRLADDVISGGDLIRPALRELRTTVKIYRESTYTESVGNSLLAQIGEMAQIAGWIASDVGRPEEAERVYRLGMDAARQAEDGTLLGYLTGSLAYQFSNTGREADGVALAQAAVDEAGHGAHSTARALYLDRLAWAHTKAADARSAVRALGDASEALAAGGGGRAAPGYVYWMNADELKIMEARCYTELRRPLRAVPLLRDVLARYNVTHTRELALYLSWLAVALTDANEPDEAADVARRALDISQCIASARTSGRVRVILHHLRPFADVPEVAALFRDRGLGRPD</sequence>
<dbReference type="PROSITE" id="PS50943">
    <property type="entry name" value="HTH_CROC1"/>
    <property type="match status" value="1"/>
</dbReference>